<sequence>MSFGISALRAASARLLLLLPTFRQGATALRASLGGPGRLVPPLCAGAPFVGGPRRVRRASLSAPALRREPTIALRSTLAVPSLAATRWLLHHVSASPKPDDGRSERQRDLPPCRGPGTTKVDRLRHPVLSRDHDPHVVTTASRQCLPTRHLRDFRHVVHQAQMREDQTPNRASQVFPHEQRQRLVRQMAARTADPRLGRRGIRPDLQQIDRMVRLHHQHATVPEPRPQQRGDHANVGGKSDRAVRGVDLERHCRGVGVV</sequence>
<dbReference type="EMBL" id="GU474896">
    <property type="protein sequence ID" value="ADI18671.1"/>
    <property type="molecule type" value="Genomic_DNA"/>
</dbReference>
<feature type="region of interest" description="Disordered" evidence="1">
    <location>
        <begin position="220"/>
        <end position="240"/>
    </location>
</feature>
<feature type="compositionally biased region" description="Basic and acidic residues" evidence="1">
    <location>
        <begin position="98"/>
        <end position="111"/>
    </location>
</feature>
<evidence type="ECO:0000256" key="1">
    <source>
        <dbReference type="SAM" id="MobiDB-lite"/>
    </source>
</evidence>
<feature type="compositionally biased region" description="Basic and acidic residues" evidence="1">
    <location>
        <begin position="227"/>
        <end position="240"/>
    </location>
</feature>
<name>E0XW80_9BACT</name>
<organism evidence="2">
    <name type="scientific">uncultured Acidobacteria bacterium HF4000_26D02</name>
    <dbReference type="NCBI Taxonomy" id="710731"/>
    <lineage>
        <taxon>Bacteria</taxon>
        <taxon>Pseudomonadati</taxon>
        <taxon>Acidobacteriota</taxon>
        <taxon>environmental samples</taxon>
    </lineage>
</organism>
<dbReference type="AlphaFoldDB" id="E0XW80"/>
<protein>
    <submittedName>
        <fullName evidence="2">Uncharacterized protein</fullName>
    </submittedName>
</protein>
<evidence type="ECO:0000313" key="2">
    <source>
        <dbReference type="EMBL" id="ADI18671.1"/>
    </source>
</evidence>
<reference evidence="2" key="1">
    <citation type="journal article" date="2011" name="Environ. Microbiol.">
        <title>Time-series analyses of Monterey Bay coastal microbial picoplankton using a 'genome proxy' microarray.</title>
        <authorList>
            <person name="Rich V.I."/>
            <person name="Pham V.D."/>
            <person name="Eppley J."/>
            <person name="Shi Y."/>
            <person name="DeLong E.F."/>
        </authorList>
    </citation>
    <scope>NUCLEOTIDE SEQUENCE</scope>
</reference>
<accession>E0XW80</accession>
<feature type="region of interest" description="Disordered" evidence="1">
    <location>
        <begin position="94"/>
        <end position="124"/>
    </location>
</feature>
<proteinExistence type="predicted"/>